<evidence type="ECO:0000313" key="2">
    <source>
        <dbReference type="EMBL" id="EHI70615.1"/>
    </source>
</evidence>
<reference evidence="2 3" key="1">
    <citation type="journal article" date="2014" name="Int. J. Syst. Evol. Microbiol.">
        <title>Phylogenomics and the dynamic genome evolution of the genus Streptococcus.</title>
        <authorList>
            <consortium name="The Broad Institute Genome Sequencing Platform"/>
            <person name="Richards V.P."/>
            <person name="Palmer S.R."/>
            <person name="Pavinski Bitar P.D."/>
            <person name="Qin X."/>
            <person name="Weinstock G.M."/>
            <person name="Highlander S.K."/>
            <person name="Town C.D."/>
            <person name="Burne R.A."/>
            <person name="Stanhope M.J."/>
        </authorList>
    </citation>
    <scope>NUCLEOTIDE SEQUENCE [LARGE SCALE GENOMIC DNA]</scope>
    <source>
        <strain evidence="2 3">707-05</strain>
    </source>
</reference>
<comment type="caution">
    <text evidence="2">The sequence shown here is derived from an EMBL/GenBank/DDBJ whole genome shotgun (WGS) entry which is preliminary data.</text>
</comment>
<dbReference type="Pfam" id="PF03613">
    <property type="entry name" value="EIID-AGA"/>
    <property type="match status" value="1"/>
</dbReference>
<organism evidence="2 3">
    <name type="scientific">Streptococcus ictaluri 707-05</name>
    <dbReference type="NCBI Taxonomy" id="764299"/>
    <lineage>
        <taxon>Bacteria</taxon>
        <taxon>Bacillati</taxon>
        <taxon>Bacillota</taxon>
        <taxon>Bacilli</taxon>
        <taxon>Lactobacillales</taxon>
        <taxon>Streptococcaceae</taxon>
        <taxon>Streptococcus</taxon>
    </lineage>
</organism>
<evidence type="ECO:0000256" key="1">
    <source>
        <dbReference type="SAM" id="Phobius"/>
    </source>
</evidence>
<feature type="transmembrane region" description="Helical" evidence="1">
    <location>
        <begin position="29"/>
        <end position="48"/>
    </location>
</feature>
<dbReference type="STRING" id="764299.STRIC_0015"/>
<dbReference type="Proteomes" id="UP000003330">
    <property type="component" value="Unassembled WGS sequence"/>
</dbReference>
<dbReference type="EMBL" id="AEUX02000002">
    <property type="protein sequence ID" value="EHI70615.1"/>
    <property type="molecule type" value="Genomic_DNA"/>
</dbReference>
<keyword evidence="1" id="KW-1133">Transmembrane helix</keyword>
<dbReference type="GO" id="GO:0016020">
    <property type="term" value="C:membrane"/>
    <property type="evidence" value="ECO:0007669"/>
    <property type="project" value="InterPro"/>
</dbReference>
<keyword evidence="1" id="KW-0812">Transmembrane</keyword>
<gene>
    <name evidence="2" type="ORF">STRIC_0015</name>
</gene>
<dbReference type="eggNOG" id="COG3716">
    <property type="taxonomic scope" value="Bacteria"/>
</dbReference>
<name>G5K095_9STRE</name>
<proteinExistence type="predicted"/>
<dbReference type="PROSITE" id="PS51108">
    <property type="entry name" value="PTS_EIID"/>
    <property type="match status" value="1"/>
</dbReference>
<protein>
    <submittedName>
        <fullName evidence="2">PTS system mannose/fructose/sorbose family IID component domain protein</fullName>
    </submittedName>
</protein>
<feature type="transmembrane region" description="Helical" evidence="1">
    <location>
        <begin position="6"/>
        <end position="22"/>
    </location>
</feature>
<accession>G5K095</accession>
<keyword evidence="1" id="KW-0472">Membrane</keyword>
<dbReference type="InterPro" id="IPR004704">
    <property type="entry name" value="PTS_IID_man"/>
</dbReference>
<dbReference type="GO" id="GO:0009401">
    <property type="term" value="P:phosphoenolpyruvate-dependent sugar phosphotransferase system"/>
    <property type="evidence" value="ECO:0007669"/>
    <property type="project" value="InterPro"/>
</dbReference>
<dbReference type="AlphaFoldDB" id="G5K095"/>
<keyword evidence="3" id="KW-1185">Reference proteome</keyword>
<sequence>MLDKIAPALLPALFTLLMYYLIKNKKWTTYKLVILTVIIGIIGSWLGILA</sequence>
<evidence type="ECO:0000313" key="3">
    <source>
        <dbReference type="Proteomes" id="UP000003330"/>
    </source>
</evidence>